<dbReference type="Gene3D" id="3.40.640.10">
    <property type="entry name" value="Type I PLP-dependent aspartate aminotransferase-like (Major domain)"/>
    <property type="match status" value="1"/>
</dbReference>
<dbReference type="SUPFAM" id="SSF53383">
    <property type="entry name" value="PLP-dependent transferases"/>
    <property type="match status" value="1"/>
</dbReference>
<evidence type="ECO:0000256" key="2">
    <source>
        <dbReference type="ARBA" id="ARBA00001933"/>
    </source>
</evidence>
<keyword evidence="6 8" id="KW-0413">Isomerase</keyword>
<comment type="catalytic activity">
    <reaction evidence="1 8">
        <text>(S)-4-amino-5-oxopentanoate = 5-aminolevulinate</text>
        <dbReference type="Rhea" id="RHEA:14265"/>
        <dbReference type="ChEBI" id="CHEBI:57501"/>
        <dbReference type="ChEBI" id="CHEBI:356416"/>
        <dbReference type="EC" id="5.4.3.8"/>
    </reaction>
</comment>
<dbReference type="GO" id="GO:0030170">
    <property type="term" value="F:pyridoxal phosphate binding"/>
    <property type="evidence" value="ECO:0007669"/>
    <property type="project" value="InterPro"/>
</dbReference>
<dbReference type="NCBIfam" id="NF000818">
    <property type="entry name" value="PRK00062.1"/>
    <property type="match status" value="1"/>
</dbReference>
<evidence type="ECO:0000256" key="5">
    <source>
        <dbReference type="ARBA" id="ARBA00022898"/>
    </source>
</evidence>
<dbReference type="EMBL" id="CADCTT010000198">
    <property type="protein sequence ID" value="CAA9306484.1"/>
    <property type="molecule type" value="Genomic_DNA"/>
</dbReference>
<comment type="pathway">
    <text evidence="3">Porphyrin-containing compound metabolism; protoporphyrin-IX biosynthesis; 5-aminolevulinate from L-glutamyl-tRNA(Glu): step 2/2.</text>
</comment>
<evidence type="ECO:0000256" key="7">
    <source>
        <dbReference type="ARBA" id="ARBA00023244"/>
    </source>
</evidence>
<dbReference type="UniPathway" id="UPA00251">
    <property type="reaction ID" value="UER00317"/>
</dbReference>
<dbReference type="Pfam" id="PF00202">
    <property type="entry name" value="Aminotran_3"/>
    <property type="match status" value="1"/>
</dbReference>
<proteinExistence type="inferred from homology"/>
<dbReference type="PANTHER" id="PTHR43713">
    <property type="entry name" value="GLUTAMATE-1-SEMIALDEHYDE 2,1-AMINOMUTASE"/>
    <property type="match status" value="1"/>
</dbReference>
<dbReference type="GO" id="GO:0006782">
    <property type="term" value="P:protoporphyrinogen IX biosynthetic process"/>
    <property type="evidence" value="ECO:0007669"/>
    <property type="project" value="UniProtKB-UniRule"/>
</dbReference>
<evidence type="ECO:0000313" key="10">
    <source>
        <dbReference type="EMBL" id="CAA9306484.1"/>
    </source>
</evidence>
<evidence type="ECO:0000256" key="9">
    <source>
        <dbReference type="SAM" id="MobiDB-lite"/>
    </source>
</evidence>
<comment type="cofactor">
    <cofactor evidence="2 8">
        <name>pyridoxal 5'-phosphate</name>
        <dbReference type="ChEBI" id="CHEBI:597326"/>
    </cofactor>
</comment>
<protein>
    <recommendedName>
        <fullName evidence="8">Glutamate-1-semialdehyde 2,1-aminomutase</fullName>
        <shortName evidence="8">GSA</shortName>
        <ecNumber evidence="8">5.4.3.8</ecNumber>
    </recommendedName>
    <alternativeName>
        <fullName evidence="8">Glutamate-1-semialdehyde aminotransferase</fullName>
        <shortName evidence="8">GSA-AT</shortName>
    </alternativeName>
</protein>
<dbReference type="HAMAP" id="MF_00375">
    <property type="entry name" value="HemL_aminotrans_3"/>
    <property type="match status" value="1"/>
</dbReference>
<dbReference type="InterPro" id="IPR015421">
    <property type="entry name" value="PyrdxlP-dep_Trfase_major"/>
</dbReference>
<name>A0A6J4KHW2_9ACTN</name>
<keyword evidence="5 8" id="KW-0663">Pyridoxal phosphate</keyword>
<dbReference type="AlphaFoldDB" id="A0A6J4KHW2"/>
<dbReference type="PANTHER" id="PTHR43713:SF3">
    <property type="entry name" value="GLUTAMATE-1-SEMIALDEHYDE 2,1-AMINOMUTASE 1, CHLOROPLASTIC-RELATED"/>
    <property type="match status" value="1"/>
</dbReference>
<dbReference type="Gene3D" id="3.90.1150.10">
    <property type="entry name" value="Aspartate Aminotransferase, domain 1"/>
    <property type="match status" value="1"/>
</dbReference>
<feature type="compositionally biased region" description="Polar residues" evidence="9">
    <location>
        <begin position="1"/>
        <end position="11"/>
    </location>
</feature>
<feature type="modified residue" description="N6-(pyridoxal phosphate)lysine" evidence="8">
    <location>
        <position position="289"/>
    </location>
</feature>
<dbReference type="GO" id="GO:0008483">
    <property type="term" value="F:transaminase activity"/>
    <property type="evidence" value="ECO:0007669"/>
    <property type="project" value="InterPro"/>
</dbReference>
<dbReference type="PROSITE" id="PS00600">
    <property type="entry name" value="AA_TRANSFER_CLASS_3"/>
    <property type="match status" value="1"/>
</dbReference>
<comment type="similarity">
    <text evidence="4 8">Belongs to the class-III pyridoxal-phosphate-dependent aminotransferase family. HemL subfamily.</text>
</comment>
<dbReference type="GO" id="GO:0005737">
    <property type="term" value="C:cytoplasm"/>
    <property type="evidence" value="ECO:0007669"/>
    <property type="project" value="UniProtKB-SubCell"/>
</dbReference>
<evidence type="ECO:0000256" key="4">
    <source>
        <dbReference type="ARBA" id="ARBA00008981"/>
    </source>
</evidence>
<reference evidence="10" key="1">
    <citation type="submission" date="2020-02" db="EMBL/GenBank/DDBJ databases">
        <authorList>
            <person name="Meier V. D."/>
        </authorList>
    </citation>
    <scope>NUCLEOTIDE SEQUENCE</scope>
    <source>
        <strain evidence="10">AVDCRST_MAG61</strain>
    </source>
</reference>
<evidence type="ECO:0000256" key="1">
    <source>
        <dbReference type="ARBA" id="ARBA00001579"/>
    </source>
</evidence>
<keyword evidence="8" id="KW-0963">Cytoplasm</keyword>
<dbReference type="GO" id="GO:0042286">
    <property type="term" value="F:glutamate-1-semialdehyde 2,1-aminomutase activity"/>
    <property type="evidence" value="ECO:0007669"/>
    <property type="project" value="UniProtKB-UniRule"/>
</dbReference>
<evidence type="ECO:0000256" key="6">
    <source>
        <dbReference type="ARBA" id="ARBA00023235"/>
    </source>
</evidence>
<dbReference type="CDD" id="cd00610">
    <property type="entry name" value="OAT_like"/>
    <property type="match status" value="1"/>
</dbReference>
<dbReference type="InterPro" id="IPR015424">
    <property type="entry name" value="PyrdxlP-dep_Trfase"/>
</dbReference>
<dbReference type="InterPro" id="IPR004639">
    <property type="entry name" value="4pyrrol_synth_GluAld_NH2Trfase"/>
</dbReference>
<feature type="compositionally biased region" description="Low complexity" evidence="9">
    <location>
        <begin position="12"/>
        <end position="23"/>
    </location>
</feature>
<gene>
    <name evidence="8" type="primary">hemL</name>
    <name evidence="10" type="ORF">AVDCRST_MAG61-1468</name>
</gene>
<evidence type="ECO:0000256" key="3">
    <source>
        <dbReference type="ARBA" id="ARBA00004819"/>
    </source>
</evidence>
<dbReference type="NCBIfam" id="TIGR00713">
    <property type="entry name" value="hemL"/>
    <property type="match status" value="1"/>
</dbReference>
<sequence>MTSTLPDTSNDARSAAAFQRAQQVTPGGVNSPVRAFLSVGGTPRFIARASGPYLYDVDGNELVDLICSWGPMLLGHAHPEVVAAVAEAASRGTSYGAPTLAEVELAAEIIDRTPVQQVRLVNSGTEATMSVLRLARGITGRDKIVKFAGCYHGHVDALLAAAGSGVATLQHGPGSRVAGGAVPGSPGVTEATTADTLVLPYNDRDAVRAAFAAYGDQIACLVTEAAAGNMGVVPPGVEDGVGFNQFLADLCARHGALFVSDEVMTGFRISRSGQYGFDGVVPDLMTFGKVMGGGFPAAAFGGRADLMQHLAPVGGVYQAGTLSGNPVASTAGLTTLRLATDDVYAHLDQVSSRLRAEVASALAAAGVPHVVQAAGNLFSVFFVPNGVTAVPDYATAASQDTAAYGAFFHAMLDAGVYLPPSAFEGWFLSAAHDDAALDRVVSALPGAAAAAAAAARG</sequence>
<dbReference type="InterPro" id="IPR015422">
    <property type="entry name" value="PyrdxlP-dep_Trfase_small"/>
</dbReference>
<dbReference type="InterPro" id="IPR049704">
    <property type="entry name" value="Aminotrans_3_PPA_site"/>
</dbReference>
<feature type="region of interest" description="Disordered" evidence="9">
    <location>
        <begin position="1"/>
        <end position="23"/>
    </location>
</feature>
<evidence type="ECO:0000256" key="8">
    <source>
        <dbReference type="HAMAP-Rule" id="MF_00375"/>
    </source>
</evidence>
<organism evidence="10">
    <name type="scientific">uncultured Friedmanniella sp</name>
    <dbReference type="NCBI Taxonomy" id="335381"/>
    <lineage>
        <taxon>Bacteria</taxon>
        <taxon>Bacillati</taxon>
        <taxon>Actinomycetota</taxon>
        <taxon>Actinomycetes</taxon>
        <taxon>Propionibacteriales</taxon>
        <taxon>Nocardioidaceae</taxon>
        <taxon>Friedmanniella</taxon>
        <taxon>environmental samples</taxon>
    </lineage>
</organism>
<dbReference type="EC" id="5.4.3.8" evidence="8"/>
<keyword evidence="7 8" id="KW-0627">Porphyrin biosynthesis</keyword>
<comment type="subunit">
    <text evidence="8">Homodimer.</text>
</comment>
<comment type="subcellular location">
    <subcellularLocation>
        <location evidence="8">Cytoplasm</location>
    </subcellularLocation>
</comment>
<dbReference type="FunFam" id="3.40.640.10:FF:000021">
    <property type="entry name" value="Glutamate-1-semialdehyde 2,1-aminomutase"/>
    <property type="match status" value="1"/>
</dbReference>
<dbReference type="InterPro" id="IPR005814">
    <property type="entry name" value="Aminotrans_3"/>
</dbReference>
<accession>A0A6J4KHW2</accession>